<organism evidence="1 2">
    <name type="scientific">Pinibacter aurantiacus</name>
    <dbReference type="NCBI Taxonomy" id="2851599"/>
    <lineage>
        <taxon>Bacteria</taxon>
        <taxon>Pseudomonadati</taxon>
        <taxon>Bacteroidota</taxon>
        <taxon>Chitinophagia</taxon>
        <taxon>Chitinophagales</taxon>
        <taxon>Chitinophagaceae</taxon>
        <taxon>Pinibacter</taxon>
    </lineage>
</organism>
<comment type="caution">
    <text evidence="1">The sequence shown here is derived from an EMBL/GenBank/DDBJ whole genome shotgun (WGS) entry which is preliminary data.</text>
</comment>
<dbReference type="Proteomes" id="UP000812270">
    <property type="component" value="Unassembled WGS sequence"/>
</dbReference>
<dbReference type="AlphaFoldDB" id="A0A9E2SDL1"/>
<dbReference type="Pfam" id="PF12686">
    <property type="entry name" value="DUF3800"/>
    <property type="match status" value="1"/>
</dbReference>
<gene>
    <name evidence="1" type="ORF">KTO63_21085</name>
</gene>
<dbReference type="InterPro" id="IPR024524">
    <property type="entry name" value="DUF3800"/>
</dbReference>
<evidence type="ECO:0000313" key="1">
    <source>
        <dbReference type="EMBL" id="MBV4359679.1"/>
    </source>
</evidence>
<accession>A0A9E2SDL1</accession>
<keyword evidence="2" id="KW-1185">Reference proteome</keyword>
<proteinExistence type="predicted"/>
<name>A0A9E2SDL1_9BACT</name>
<protein>
    <submittedName>
        <fullName evidence="1">DUF3800 domain-containing protein</fullName>
    </submittedName>
</protein>
<evidence type="ECO:0000313" key="2">
    <source>
        <dbReference type="Proteomes" id="UP000812270"/>
    </source>
</evidence>
<dbReference type="EMBL" id="JAHSPG010000015">
    <property type="protein sequence ID" value="MBV4359679.1"/>
    <property type="molecule type" value="Genomic_DNA"/>
</dbReference>
<reference evidence="1" key="1">
    <citation type="submission" date="2021-06" db="EMBL/GenBank/DDBJ databases">
        <authorList>
            <person name="Huq M.A."/>
        </authorList>
    </citation>
    <scope>NUCLEOTIDE SEQUENCE</scope>
    <source>
        <strain evidence="1">MAH-26</strain>
    </source>
</reference>
<dbReference type="RefSeq" id="WP_217793934.1">
    <property type="nucleotide sequence ID" value="NZ_JAHSPG010000015.1"/>
</dbReference>
<sequence>MAGYYIFCDESLKKGKYYSNFYGGLIIEKREFERVKNALISKMQDLQMEDSELKWSNVNTFRLEQYIAIIQTFFEFVKSGIVKVRIMFTDNRFAEVPLQKDYKENRYHLLYYHFLKQAFGLKYIISNNPLDVEIFFDKLPDNEEKNARFKSFIYQIQFLSEFRYTQIVIKNDSIYEVDSKKHILMQCLDIVLGSIAFRLNNMHKEKQPGTERRGNRTVAKEKLYKEINKILRQIRPNFNIGVSTGIDGQYHNYFHHYYRHWLFIYTRFTVIMYGENES</sequence>